<protein>
    <submittedName>
        <fullName evidence="5">AraC-like DNA-binding protein</fullName>
    </submittedName>
</protein>
<dbReference type="InterPro" id="IPR050204">
    <property type="entry name" value="AraC_XylS_family_regulators"/>
</dbReference>
<dbReference type="GO" id="GO:0003700">
    <property type="term" value="F:DNA-binding transcription factor activity"/>
    <property type="evidence" value="ECO:0007669"/>
    <property type="project" value="InterPro"/>
</dbReference>
<dbReference type="InterPro" id="IPR035418">
    <property type="entry name" value="AraC-bd_2"/>
</dbReference>
<dbReference type="RefSeq" id="WP_306884685.1">
    <property type="nucleotide sequence ID" value="NZ_JAUSUL010000001.1"/>
</dbReference>
<evidence type="ECO:0000313" key="6">
    <source>
        <dbReference type="Proteomes" id="UP001229244"/>
    </source>
</evidence>
<keyword evidence="1" id="KW-0805">Transcription regulation</keyword>
<dbReference type="InterPro" id="IPR018060">
    <property type="entry name" value="HTH_AraC"/>
</dbReference>
<dbReference type="InterPro" id="IPR009057">
    <property type="entry name" value="Homeodomain-like_sf"/>
</dbReference>
<dbReference type="InterPro" id="IPR018062">
    <property type="entry name" value="HTH_AraC-typ_CS"/>
</dbReference>
<dbReference type="PANTHER" id="PTHR46796">
    <property type="entry name" value="HTH-TYPE TRANSCRIPTIONAL ACTIVATOR RHAS-RELATED"/>
    <property type="match status" value="1"/>
</dbReference>
<dbReference type="PROSITE" id="PS01124">
    <property type="entry name" value="HTH_ARAC_FAMILY_2"/>
    <property type="match status" value="1"/>
</dbReference>
<dbReference type="PANTHER" id="PTHR46796:SF6">
    <property type="entry name" value="ARAC SUBFAMILY"/>
    <property type="match status" value="1"/>
</dbReference>
<proteinExistence type="predicted"/>
<dbReference type="Proteomes" id="UP001229244">
    <property type="component" value="Unassembled WGS sequence"/>
</dbReference>
<keyword evidence="3" id="KW-0804">Transcription</keyword>
<keyword evidence="2 5" id="KW-0238">DNA-binding</keyword>
<dbReference type="GO" id="GO:0043565">
    <property type="term" value="F:sequence-specific DNA binding"/>
    <property type="evidence" value="ECO:0007669"/>
    <property type="project" value="InterPro"/>
</dbReference>
<gene>
    <name evidence="5" type="ORF">J2S73_001340</name>
</gene>
<evidence type="ECO:0000256" key="2">
    <source>
        <dbReference type="ARBA" id="ARBA00023125"/>
    </source>
</evidence>
<feature type="domain" description="HTH araC/xylS-type" evidence="4">
    <location>
        <begin position="228"/>
        <end position="326"/>
    </location>
</feature>
<reference evidence="5" key="1">
    <citation type="submission" date="2023-07" db="EMBL/GenBank/DDBJ databases">
        <title>Genomic Encyclopedia of Type Strains, Phase IV (KMG-IV): sequencing the most valuable type-strain genomes for metagenomic binning, comparative biology and taxonomic classification.</title>
        <authorList>
            <person name="Goeker M."/>
        </authorList>
    </citation>
    <scope>NUCLEOTIDE SEQUENCE</scope>
    <source>
        <strain evidence="5">DSM 21202</strain>
    </source>
</reference>
<name>A0AAE3VMQ2_9HYPH</name>
<dbReference type="SMART" id="SM00342">
    <property type="entry name" value="HTH_ARAC"/>
    <property type="match status" value="1"/>
</dbReference>
<dbReference type="Gene3D" id="1.10.10.60">
    <property type="entry name" value="Homeodomain-like"/>
    <property type="match status" value="1"/>
</dbReference>
<evidence type="ECO:0000256" key="1">
    <source>
        <dbReference type="ARBA" id="ARBA00023015"/>
    </source>
</evidence>
<sequence length="337" mass="37750">MSVPDLIEASEQLGWIPGLHSLDVAQAEQAIGARYRPHRLRMPQGEASLDFRHHAIEWSEASLNLLRYGPEIEIEASVFETFYMLEFPLSGGVDVAYGRDRVSSAPGRGLILSPGPFVRSNWQRDTTQIMLRLDRTLVEKLYQRYTGAPVRRTPVFKPEIALDTPVGRRLERLFGLLVAEQIETGTDTPLSPVPLIGLVIETLFADVPCALVEPTTLAASGPLPRYVHRFRELLDDPASLCLSIAALCERLDVSQRSLTLGMRRFTGLSPYDYLTMRRMEHARELLDSTELPISTIAARVGYAHPGRFAAIFRSHCGSNPSRFASRVIFDRVDAPRR</sequence>
<evidence type="ECO:0000256" key="3">
    <source>
        <dbReference type="ARBA" id="ARBA00023163"/>
    </source>
</evidence>
<dbReference type="SUPFAM" id="SSF46689">
    <property type="entry name" value="Homeodomain-like"/>
    <property type="match status" value="1"/>
</dbReference>
<dbReference type="EMBL" id="JAUSUL010000001">
    <property type="protein sequence ID" value="MDQ0314903.1"/>
    <property type="molecule type" value="Genomic_DNA"/>
</dbReference>
<accession>A0AAE3VMQ2</accession>
<organism evidence="5 6">
    <name type="scientific">Amorphus orientalis</name>
    <dbReference type="NCBI Taxonomy" id="649198"/>
    <lineage>
        <taxon>Bacteria</taxon>
        <taxon>Pseudomonadati</taxon>
        <taxon>Pseudomonadota</taxon>
        <taxon>Alphaproteobacteria</taxon>
        <taxon>Hyphomicrobiales</taxon>
        <taxon>Amorphaceae</taxon>
        <taxon>Amorphus</taxon>
    </lineage>
</organism>
<dbReference type="Pfam" id="PF14525">
    <property type="entry name" value="AraC_binding_2"/>
    <property type="match status" value="1"/>
</dbReference>
<dbReference type="Pfam" id="PF12833">
    <property type="entry name" value="HTH_18"/>
    <property type="match status" value="1"/>
</dbReference>
<evidence type="ECO:0000259" key="4">
    <source>
        <dbReference type="PROSITE" id="PS01124"/>
    </source>
</evidence>
<comment type="caution">
    <text evidence="5">The sequence shown here is derived from an EMBL/GenBank/DDBJ whole genome shotgun (WGS) entry which is preliminary data.</text>
</comment>
<keyword evidence="6" id="KW-1185">Reference proteome</keyword>
<evidence type="ECO:0000313" key="5">
    <source>
        <dbReference type="EMBL" id="MDQ0314903.1"/>
    </source>
</evidence>
<dbReference type="AlphaFoldDB" id="A0AAE3VMQ2"/>
<dbReference type="PROSITE" id="PS00041">
    <property type="entry name" value="HTH_ARAC_FAMILY_1"/>
    <property type="match status" value="1"/>
</dbReference>